<accession>A0A1Y5FIB1</accession>
<organism evidence="2 3">
    <name type="scientific">Halobacteriovorax marinus</name>
    <dbReference type="NCBI Taxonomy" id="97084"/>
    <lineage>
        <taxon>Bacteria</taxon>
        <taxon>Pseudomonadati</taxon>
        <taxon>Bdellovibrionota</taxon>
        <taxon>Bacteriovoracia</taxon>
        <taxon>Bacteriovoracales</taxon>
        <taxon>Halobacteriovoraceae</taxon>
        <taxon>Halobacteriovorax</taxon>
    </lineage>
</organism>
<evidence type="ECO:0000256" key="1">
    <source>
        <dbReference type="SAM" id="SignalP"/>
    </source>
</evidence>
<dbReference type="EMBL" id="MAAO01000002">
    <property type="protein sequence ID" value="OUR99924.1"/>
    <property type="molecule type" value="Genomic_DNA"/>
</dbReference>
<feature type="chain" id="PRO_5012509024" evidence="1">
    <location>
        <begin position="22"/>
        <end position="221"/>
    </location>
</feature>
<sequence length="221" mass="25198">MKSKLLLMITLFGIFVNLTRAESVNVQSLNQGTCWFSEEETSIKVVSFNDGQVMNLDDNYLSHILSLDLPLTFDGSYTAEIFCSSHGASLVMNIKEENLRYCLWLKLDSEGPKVQSFGLADNDSKCDGHDPGVLILSLNDDVNINDEFMRKLENREFGFEYESVSRVSERIIKVSFSKESYGREMEYASRFTDLDAVKFAEKSFFYHPIGEWGSLKSLKKD</sequence>
<gene>
    <name evidence="2" type="ORF">A9Q84_02520</name>
</gene>
<proteinExistence type="predicted"/>
<feature type="signal peptide" evidence="1">
    <location>
        <begin position="1"/>
        <end position="21"/>
    </location>
</feature>
<dbReference type="Proteomes" id="UP000196531">
    <property type="component" value="Unassembled WGS sequence"/>
</dbReference>
<keyword evidence="1" id="KW-0732">Signal</keyword>
<evidence type="ECO:0000313" key="2">
    <source>
        <dbReference type="EMBL" id="OUR99924.1"/>
    </source>
</evidence>
<protein>
    <submittedName>
        <fullName evidence="2">Uncharacterized protein</fullName>
    </submittedName>
</protein>
<evidence type="ECO:0000313" key="3">
    <source>
        <dbReference type="Proteomes" id="UP000196531"/>
    </source>
</evidence>
<comment type="caution">
    <text evidence="2">The sequence shown here is derived from an EMBL/GenBank/DDBJ whole genome shotgun (WGS) entry which is preliminary data.</text>
</comment>
<reference evidence="3" key="1">
    <citation type="journal article" date="2017" name="Proc. Natl. Acad. Sci. U.S.A.">
        <title>Simulation of Deepwater Horizon oil plume reveals substrate specialization within a complex community of hydrocarbon-degraders.</title>
        <authorList>
            <person name="Hu P."/>
            <person name="Dubinsky E.A."/>
            <person name="Probst A.J."/>
            <person name="Wang J."/>
            <person name="Sieber C.M.K."/>
            <person name="Tom L.M."/>
            <person name="Gardinali P."/>
            <person name="Banfield J.F."/>
            <person name="Atlas R.M."/>
            <person name="Andersen G.L."/>
        </authorList>
    </citation>
    <scope>NUCLEOTIDE SEQUENCE [LARGE SCALE GENOMIC DNA]</scope>
</reference>
<dbReference type="AlphaFoldDB" id="A0A1Y5FIB1"/>
<name>A0A1Y5FIB1_9BACT</name>